<dbReference type="Pfam" id="PF17917">
    <property type="entry name" value="RT_RNaseH"/>
    <property type="match status" value="1"/>
</dbReference>
<evidence type="ECO:0000256" key="6">
    <source>
        <dbReference type="ARBA" id="ARBA00022759"/>
    </source>
</evidence>
<dbReference type="InterPro" id="IPR000477">
    <property type="entry name" value="RT_dom"/>
</dbReference>
<dbReference type="Gene3D" id="3.30.70.270">
    <property type="match status" value="1"/>
</dbReference>
<dbReference type="InterPro" id="IPR043502">
    <property type="entry name" value="DNA/RNA_pol_sf"/>
</dbReference>
<evidence type="ECO:0000256" key="3">
    <source>
        <dbReference type="ARBA" id="ARBA00022679"/>
    </source>
</evidence>
<dbReference type="Gene3D" id="3.10.20.370">
    <property type="match status" value="1"/>
</dbReference>
<dbReference type="Proteomes" id="UP001558613">
    <property type="component" value="Unassembled WGS sequence"/>
</dbReference>
<keyword evidence="8" id="KW-0695">RNA-directed DNA polymerase</keyword>
<keyword evidence="4" id="KW-0548">Nucleotidyltransferase</keyword>
<keyword evidence="7" id="KW-0378">Hydrolase</keyword>
<keyword evidence="12" id="KW-1185">Reference proteome</keyword>
<name>A0ABR3NGR1_9TELE</name>
<dbReference type="PANTHER" id="PTHR37984">
    <property type="entry name" value="PROTEIN CBG26694"/>
    <property type="match status" value="1"/>
</dbReference>
<dbReference type="InterPro" id="IPR050951">
    <property type="entry name" value="Retrovirus_Pol_polyprotein"/>
</dbReference>
<gene>
    <name evidence="11" type="ORF">QQF64_035786</name>
</gene>
<dbReference type="CDD" id="cd01647">
    <property type="entry name" value="RT_LTR"/>
    <property type="match status" value="1"/>
</dbReference>
<feature type="domain" description="Reverse transcriptase RNase H-like" evidence="10">
    <location>
        <begin position="226"/>
        <end position="322"/>
    </location>
</feature>
<sequence>MPILEYVSTFREHLHRAWDVAKRHLSNTQVKMKKRYDRKSVDRSFQPGDSVLVLLPVPTSPMHARFSGPYTVEKKLSDTNYTILTPIDGSRGLCRPSGLFTLRNQLDLLKGYWQVPLTQRASEISAFVTPDAFMQYTVMAFGMRNAPATFQRLMQTVLSGIENCEVYLDDVVVYSMSWEDHLCTLNSVLKSLAEASLTLNLSKCEFAKAVVTYLGKLVGQGQVKPVDASARGAGAVLMQADDAGIEHPVSYFSKKFTKCQQNYSTIEKEALALLLALQHFEVYLSSGNRIIVYTDHNPLTFLSRMSNSNQRLMRWALIVQEFDLDIRYKKGPENIVADALSRAFTALDWNQLQEIAFRAGAFESWKAEQCGRACVGVEKLRHFRPLSPAPDDVGQ</sequence>
<evidence type="ECO:0000256" key="7">
    <source>
        <dbReference type="ARBA" id="ARBA00022801"/>
    </source>
</evidence>
<dbReference type="InterPro" id="IPR043128">
    <property type="entry name" value="Rev_trsase/Diguanyl_cyclase"/>
</dbReference>
<protein>
    <recommendedName>
        <fullName evidence="2">ribonuclease H</fullName>
        <ecNumber evidence="2">3.1.26.4</ecNumber>
    </recommendedName>
</protein>
<dbReference type="Pfam" id="PF00078">
    <property type="entry name" value="RVT_1"/>
    <property type="match status" value="1"/>
</dbReference>
<dbReference type="SUPFAM" id="SSF56672">
    <property type="entry name" value="DNA/RNA polymerases"/>
    <property type="match status" value="1"/>
</dbReference>
<evidence type="ECO:0000313" key="11">
    <source>
        <dbReference type="EMBL" id="KAL1276163.1"/>
    </source>
</evidence>
<evidence type="ECO:0000256" key="2">
    <source>
        <dbReference type="ARBA" id="ARBA00012180"/>
    </source>
</evidence>
<organism evidence="11 12">
    <name type="scientific">Cirrhinus molitorella</name>
    <name type="common">mud carp</name>
    <dbReference type="NCBI Taxonomy" id="172907"/>
    <lineage>
        <taxon>Eukaryota</taxon>
        <taxon>Metazoa</taxon>
        <taxon>Chordata</taxon>
        <taxon>Craniata</taxon>
        <taxon>Vertebrata</taxon>
        <taxon>Euteleostomi</taxon>
        <taxon>Actinopterygii</taxon>
        <taxon>Neopterygii</taxon>
        <taxon>Teleostei</taxon>
        <taxon>Ostariophysi</taxon>
        <taxon>Cypriniformes</taxon>
        <taxon>Cyprinidae</taxon>
        <taxon>Labeoninae</taxon>
        <taxon>Labeonini</taxon>
        <taxon>Cirrhinus</taxon>
    </lineage>
</organism>
<evidence type="ECO:0000256" key="5">
    <source>
        <dbReference type="ARBA" id="ARBA00022722"/>
    </source>
</evidence>
<keyword evidence="5" id="KW-0540">Nuclease</keyword>
<dbReference type="PANTHER" id="PTHR37984:SF5">
    <property type="entry name" value="PROTEIN NYNRIN-LIKE"/>
    <property type="match status" value="1"/>
</dbReference>
<proteinExistence type="inferred from homology"/>
<keyword evidence="3" id="KW-0808">Transferase</keyword>
<dbReference type="CDD" id="cd09274">
    <property type="entry name" value="RNase_HI_RT_Ty3"/>
    <property type="match status" value="1"/>
</dbReference>
<dbReference type="EMBL" id="JAYMGO010000004">
    <property type="protein sequence ID" value="KAL1276163.1"/>
    <property type="molecule type" value="Genomic_DNA"/>
</dbReference>
<accession>A0ABR3NGR1</accession>
<evidence type="ECO:0000259" key="10">
    <source>
        <dbReference type="Pfam" id="PF17917"/>
    </source>
</evidence>
<comment type="similarity">
    <text evidence="1">Belongs to the beta type-B retroviral polymerase family. HERV class-II K(HML-2) pol subfamily.</text>
</comment>
<evidence type="ECO:0000313" key="12">
    <source>
        <dbReference type="Proteomes" id="UP001558613"/>
    </source>
</evidence>
<feature type="domain" description="Reverse transcriptase" evidence="9">
    <location>
        <begin position="105"/>
        <end position="215"/>
    </location>
</feature>
<reference evidence="11 12" key="1">
    <citation type="submission" date="2023-09" db="EMBL/GenBank/DDBJ databases">
        <authorList>
            <person name="Wang M."/>
        </authorList>
    </citation>
    <scope>NUCLEOTIDE SEQUENCE [LARGE SCALE GENOMIC DNA]</scope>
    <source>
        <strain evidence="11">GT-2023</strain>
        <tissue evidence="11">Liver</tissue>
    </source>
</reference>
<keyword evidence="6" id="KW-0255">Endonuclease</keyword>
<dbReference type="EC" id="3.1.26.4" evidence="2"/>
<comment type="caution">
    <text evidence="11">The sequence shown here is derived from an EMBL/GenBank/DDBJ whole genome shotgun (WGS) entry which is preliminary data.</text>
</comment>
<evidence type="ECO:0000256" key="1">
    <source>
        <dbReference type="ARBA" id="ARBA00010879"/>
    </source>
</evidence>
<evidence type="ECO:0000256" key="4">
    <source>
        <dbReference type="ARBA" id="ARBA00022695"/>
    </source>
</evidence>
<dbReference type="InterPro" id="IPR041373">
    <property type="entry name" value="RT_RNaseH"/>
</dbReference>
<evidence type="ECO:0000256" key="8">
    <source>
        <dbReference type="ARBA" id="ARBA00022918"/>
    </source>
</evidence>
<dbReference type="Gene3D" id="3.10.10.10">
    <property type="entry name" value="HIV Type 1 Reverse Transcriptase, subunit A, domain 1"/>
    <property type="match status" value="1"/>
</dbReference>
<evidence type="ECO:0000259" key="9">
    <source>
        <dbReference type="Pfam" id="PF00078"/>
    </source>
</evidence>